<dbReference type="InterPro" id="IPR045340">
    <property type="entry name" value="DUF6533"/>
</dbReference>
<keyword evidence="1" id="KW-0472">Membrane</keyword>
<keyword evidence="1" id="KW-1133">Transmembrane helix</keyword>
<organism evidence="3 4">
    <name type="scientific">Rhizopogon vesiculosus</name>
    <dbReference type="NCBI Taxonomy" id="180088"/>
    <lineage>
        <taxon>Eukaryota</taxon>
        <taxon>Fungi</taxon>
        <taxon>Dikarya</taxon>
        <taxon>Basidiomycota</taxon>
        <taxon>Agaricomycotina</taxon>
        <taxon>Agaricomycetes</taxon>
        <taxon>Agaricomycetidae</taxon>
        <taxon>Boletales</taxon>
        <taxon>Suillineae</taxon>
        <taxon>Rhizopogonaceae</taxon>
        <taxon>Rhizopogon</taxon>
    </lineage>
</organism>
<evidence type="ECO:0000259" key="2">
    <source>
        <dbReference type="Pfam" id="PF20151"/>
    </source>
</evidence>
<comment type="caution">
    <text evidence="3">The sequence shown here is derived from an EMBL/GenBank/DDBJ whole genome shotgun (WGS) entry which is preliminary data.</text>
</comment>
<keyword evidence="4" id="KW-1185">Reference proteome</keyword>
<name>A0A1J8PYZ9_9AGAM</name>
<dbReference type="OrthoDB" id="2692685at2759"/>
<gene>
    <name evidence="3" type="ORF">AZE42_12916</name>
</gene>
<dbReference type="EMBL" id="LVVM01003627">
    <property type="protein sequence ID" value="OJA14526.1"/>
    <property type="molecule type" value="Genomic_DNA"/>
</dbReference>
<protein>
    <recommendedName>
        <fullName evidence="2">DUF6533 domain-containing protein</fullName>
    </recommendedName>
</protein>
<dbReference type="Proteomes" id="UP000183567">
    <property type="component" value="Unassembled WGS sequence"/>
</dbReference>
<keyword evidence="1" id="KW-0812">Transmembrane</keyword>
<evidence type="ECO:0000256" key="1">
    <source>
        <dbReference type="SAM" id="Phobius"/>
    </source>
</evidence>
<dbReference type="AlphaFoldDB" id="A0A1J8PYZ9"/>
<accession>A0A1J8PYZ9</accession>
<evidence type="ECO:0000313" key="3">
    <source>
        <dbReference type="EMBL" id="OJA14526.1"/>
    </source>
</evidence>
<sequence length="44" mass="4965">MTVVSNDPEWWPTISIFRGASYFQVAALIAVVYDWVLTFGQEVG</sequence>
<proteinExistence type="predicted"/>
<dbReference type="Pfam" id="PF20151">
    <property type="entry name" value="DUF6533"/>
    <property type="match status" value="1"/>
</dbReference>
<feature type="domain" description="DUF6533" evidence="2">
    <location>
        <begin position="22"/>
        <end position="43"/>
    </location>
</feature>
<feature type="transmembrane region" description="Helical" evidence="1">
    <location>
        <begin position="20"/>
        <end position="40"/>
    </location>
</feature>
<reference evidence="3 4" key="1">
    <citation type="submission" date="2016-03" db="EMBL/GenBank/DDBJ databases">
        <title>Comparative genomics of the ectomycorrhizal sister species Rhizopogon vinicolor and Rhizopogon vesiculosus (Basidiomycota: Boletales) reveals a divergence of the mating type B locus.</title>
        <authorList>
            <person name="Mujic A.B."/>
            <person name="Kuo A."/>
            <person name="Tritt A."/>
            <person name="Lipzen A."/>
            <person name="Chen C."/>
            <person name="Johnson J."/>
            <person name="Sharma A."/>
            <person name="Barry K."/>
            <person name="Grigoriev I.V."/>
            <person name="Spatafora J.W."/>
        </authorList>
    </citation>
    <scope>NUCLEOTIDE SEQUENCE [LARGE SCALE GENOMIC DNA]</scope>
    <source>
        <strain evidence="3 4">AM-OR11-056</strain>
    </source>
</reference>
<evidence type="ECO:0000313" key="4">
    <source>
        <dbReference type="Proteomes" id="UP000183567"/>
    </source>
</evidence>